<evidence type="ECO:0000256" key="4">
    <source>
        <dbReference type="SAM" id="MobiDB-lite"/>
    </source>
</evidence>
<comment type="caution">
    <text evidence="6">The sequence shown here is derived from an EMBL/GenBank/DDBJ whole genome shotgun (WGS) entry which is preliminary data.</text>
</comment>
<evidence type="ECO:0000313" key="7">
    <source>
        <dbReference type="Proteomes" id="UP000019473"/>
    </source>
</evidence>
<feature type="region of interest" description="Disordered" evidence="4">
    <location>
        <begin position="1"/>
        <end position="21"/>
    </location>
</feature>
<dbReference type="VEuPathDB" id="FungiDB:A1O7_09187"/>
<dbReference type="Gene3D" id="3.40.50.2300">
    <property type="match status" value="1"/>
</dbReference>
<dbReference type="eggNOG" id="KOG0519">
    <property type="taxonomic scope" value="Eukaryota"/>
</dbReference>
<evidence type="ECO:0000256" key="1">
    <source>
        <dbReference type="ARBA" id="ARBA00022553"/>
    </source>
</evidence>
<name>W9VP25_9EURO</name>
<feature type="region of interest" description="Disordered" evidence="4">
    <location>
        <begin position="34"/>
        <end position="63"/>
    </location>
</feature>
<feature type="domain" description="Response regulatory" evidence="5">
    <location>
        <begin position="265"/>
        <end position="379"/>
    </location>
</feature>
<gene>
    <name evidence="6" type="ORF">A1O7_09187</name>
</gene>
<dbReference type="InterPro" id="IPR001789">
    <property type="entry name" value="Sig_transdc_resp-reg_receiver"/>
</dbReference>
<dbReference type="GO" id="GO:0000160">
    <property type="term" value="P:phosphorelay signal transduction system"/>
    <property type="evidence" value="ECO:0007669"/>
    <property type="project" value="UniProtKB-KW"/>
</dbReference>
<dbReference type="CDD" id="cd17546">
    <property type="entry name" value="REC_hyHK_CKI1_RcsC-like"/>
    <property type="match status" value="1"/>
</dbReference>
<dbReference type="RefSeq" id="XP_007761366.1">
    <property type="nucleotide sequence ID" value="XM_007763176.1"/>
</dbReference>
<feature type="compositionally biased region" description="Polar residues" evidence="4">
    <location>
        <begin position="81"/>
        <end position="94"/>
    </location>
</feature>
<evidence type="ECO:0000259" key="5">
    <source>
        <dbReference type="PROSITE" id="PS50110"/>
    </source>
</evidence>
<dbReference type="OrthoDB" id="424572at2759"/>
<feature type="modified residue" description="4-aspartylphosphate" evidence="3">
    <location>
        <position position="315"/>
    </location>
</feature>
<dbReference type="HOGENOM" id="CLU_571076_0_0_1"/>
<organism evidence="6 7">
    <name type="scientific">Cladophialophora yegresii CBS 114405</name>
    <dbReference type="NCBI Taxonomy" id="1182544"/>
    <lineage>
        <taxon>Eukaryota</taxon>
        <taxon>Fungi</taxon>
        <taxon>Dikarya</taxon>
        <taxon>Ascomycota</taxon>
        <taxon>Pezizomycotina</taxon>
        <taxon>Eurotiomycetes</taxon>
        <taxon>Chaetothyriomycetidae</taxon>
        <taxon>Chaetothyriales</taxon>
        <taxon>Herpotrichiellaceae</taxon>
        <taxon>Cladophialophora</taxon>
    </lineage>
</organism>
<feature type="region of interest" description="Disordered" evidence="4">
    <location>
        <begin position="235"/>
        <end position="260"/>
    </location>
</feature>
<protein>
    <recommendedName>
        <fullName evidence="5">Response regulatory domain-containing protein</fullName>
    </recommendedName>
</protein>
<sequence>MKDDHAKITASRTHENQSDAELLTRLRNLEGLLRSMGGFGGEDRATPPPPLSAPSIDGPGAGTELESRLRRMEGILGLLASSDNSKTHSSNTPPRLSDEDERVDKGVISSNDYRRSDHYLGPGLLGILPISPILNEQNVALATAQNSENPAQPEDGSENRPWSNLAIDTADVASTIRSRNGLAADTWSQQVYPPEGLHLPYGRVTGPNDEAVSARDPSRGDFELADKHFLQVRGTDVDRTEPSRTLVTGDSEGQGHPSLWKRPPRILLAEDDPTCWGIYSKWLESSECIFDIVTDGLGAINKIQEGIKYDVILMDIIMPNLDGVNASHIIRQVDRTPIIAMTSSTRTDDFALYFSSGINDVLVKPFTSRALFGTLARHLTYFDVTRQPERRASDVNGDQAIVESSIPRSESAFLHTAGGVDHGSTAAATAALTPPLSLGSIRQRYASTIDAPAAPPESESGKLKRVATVIIQQKVDQI</sequence>
<dbReference type="GeneID" id="19183751"/>
<proteinExistence type="predicted"/>
<dbReference type="EMBL" id="AMGW01000007">
    <property type="protein sequence ID" value="EXJ53851.1"/>
    <property type="molecule type" value="Genomic_DNA"/>
</dbReference>
<dbReference type="STRING" id="1182544.W9VP25"/>
<keyword evidence="2" id="KW-0902">Two-component regulatory system</keyword>
<dbReference type="PROSITE" id="PS50110">
    <property type="entry name" value="RESPONSE_REGULATORY"/>
    <property type="match status" value="1"/>
</dbReference>
<keyword evidence="7" id="KW-1185">Reference proteome</keyword>
<dbReference type="InterPro" id="IPR011006">
    <property type="entry name" value="CheY-like_superfamily"/>
</dbReference>
<dbReference type="SUPFAM" id="SSF52172">
    <property type="entry name" value="CheY-like"/>
    <property type="match status" value="1"/>
</dbReference>
<dbReference type="PANTHER" id="PTHR45339:SF1">
    <property type="entry name" value="HYBRID SIGNAL TRANSDUCTION HISTIDINE KINASE J"/>
    <property type="match status" value="1"/>
</dbReference>
<dbReference type="AlphaFoldDB" id="W9VP25"/>
<keyword evidence="1 3" id="KW-0597">Phosphoprotein</keyword>
<evidence type="ECO:0000256" key="3">
    <source>
        <dbReference type="PROSITE-ProRule" id="PRU00169"/>
    </source>
</evidence>
<dbReference type="Pfam" id="PF00072">
    <property type="entry name" value="Response_reg"/>
    <property type="match status" value="1"/>
</dbReference>
<dbReference type="Proteomes" id="UP000019473">
    <property type="component" value="Unassembled WGS sequence"/>
</dbReference>
<evidence type="ECO:0000256" key="2">
    <source>
        <dbReference type="ARBA" id="ARBA00023012"/>
    </source>
</evidence>
<reference evidence="6 7" key="1">
    <citation type="submission" date="2013-03" db="EMBL/GenBank/DDBJ databases">
        <title>The Genome Sequence of Cladophialophora yegresii CBS 114405.</title>
        <authorList>
            <consortium name="The Broad Institute Genomics Platform"/>
            <person name="Cuomo C."/>
            <person name="de Hoog S."/>
            <person name="Gorbushina A."/>
            <person name="Walker B."/>
            <person name="Young S.K."/>
            <person name="Zeng Q."/>
            <person name="Gargeya S."/>
            <person name="Fitzgerald M."/>
            <person name="Haas B."/>
            <person name="Abouelleil A."/>
            <person name="Allen A.W."/>
            <person name="Alvarado L."/>
            <person name="Arachchi H.M."/>
            <person name="Berlin A.M."/>
            <person name="Chapman S.B."/>
            <person name="Gainer-Dewar J."/>
            <person name="Goldberg J."/>
            <person name="Griggs A."/>
            <person name="Gujja S."/>
            <person name="Hansen M."/>
            <person name="Howarth C."/>
            <person name="Imamovic A."/>
            <person name="Ireland A."/>
            <person name="Larimer J."/>
            <person name="McCowan C."/>
            <person name="Murphy C."/>
            <person name="Pearson M."/>
            <person name="Poon T.W."/>
            <person name="Priest M."/>
            <person name="Roberts A."/>
            <person name="Saif S."/>
            <person name="Shea T."/>
            <person name="Sisk P."/>
            <person name="Sykes S."/>
            <person name="Wortman J."/>
            <person name="Nusbaum C."/>
            <person name="Birren B."/>
        </authorList>
    </citation>
    <scope>NUCLEOTIDE SEQUENCE [LARGE SCALE GENOMIC DNA]</scope>
    <source>
        <strain evidence="6 7">CBS 114405</strain>
    </source>
</reference>
<evidence type="ECO:0000313" key="6">
    <source>
        <dbReference type="EMBL" id="EXJ53851.1"/>
    </source>
</evidence>
<feature type="region of interest" description="Disordered" evidence="4">
    <location>
        <begin position="79"/>
        <end position="102"/>
    </location>
</feature>
<dbReference type="PANTHER" id="PTHR45339">
    <property type="entry name" value="HYBRID SIGNAL TRANSDUCTION HISTIDINE KINASE J"/>
    <property type="match status" value="1"/>
</dbReference>
<accession>W9VP25</accession>
<dbReference type="SMART" id="SM00448">
    <property type="entry name" value="REC"/>
    <property type="match status" value="1"/>
</dbReference>